<dbReference type="Gene3D" id="2.10.260.10">
    <property type="match status" value="1"/>
</dbReference>
<dbReference type="KEGG" id="ttc:FOKN1_0243"/>
<evidence type="ECO:0000256" key="1">
    <source>
        <dbReference type="PROSITE-ProRule" id="PRU01076"/>
    </source>
</evidence>
<keyword evidence="1" id="KW-0238">DNA-binding</keyword>
<dbReference type="PROSITE" id="PS51740">
    <property type="entry name" value="SPOVT_ABRB"/>
    <property type="match status" value="1"/>
</dbReference>
<proteinExistence type="predicted"/>
<organism evidence="3 4">
    <name type="scientific">Thiohalobacter thiocyanaticus</name>
    <dbReference type="NCBI Taxonomy" id="585455"/>
    <lineage>
        <taxon>Bacteria</taxon>
        <taxon>Pseudomonadati</taxon>
        <taxon>Pseudomonadota</taxon>
        <taxon>Gammaproteobacteria</taxon>
        <taxon>Thiohalobacterales</taxon>
        <taxon>Thiohalobacteraceae</taxon>
        <taxon>Thiohalobacter</taxon>
    </lineage>
</organism>
<name>A0A1Z4VM29_9GAMM</name>
<feature type="domain" description="SpoVT-AbrB" evidence="2">
    <location>
        <begin position="1"/>
        <end position="44"/>
    </location>
</feature>
<dbReference type="Proteomes" id="UP000218765">
    <property type="component" value="Chromosome"/>
</dbReference>
<dbReference type="AlphaFoldDB" id="A0A1Z4VM29"/>
<gene>
    <name evidence="3" type="ORF">FOKN1_0243</name>
</gene>
<dbReference type="EMBL" id="AP018052">
    <property type="protein sequence ID" value="BAZ92647.1"/>
    <property type="molecule type" value="Genomic_DNA"/>
</dbReference>
<dbReference type="OrthoDB" id="8595277at2"/>
<dbReference type="InterPro" id="IPR024467">
    <property type="entry name" value="Xre/MbcA/ParS-like_toxin-bd"/>
</dbReference>
<sequence length="115" mass="12715">MPKLDSRRRITLPENLCKQAGLGPGDELACFLINDRITVTKAAPHDSRGHNLSSQVLAVYEHADRVFHSHEAAAEWMTSPQRGLGMHTPSDLLTSDEGIQQVDDLLGRIEHGDYS</sequence>
<evidence type="ECO:0000313" key="3">
    <source>
        <dbReference type="EMBL" id="BAZ92647.1"/>
    </source>
</evidence>
<dbReference type="GO" id="GO:0003677">
    <property type="term" value="F:DNA binding"/>
    <property type="evidence" value="ECO:0007669"/>
    <property type="project" value="UniProtKB-UniRule"/>
</dbReference>
<dbReference type="Pfam" id="PF09722">
    <property type="entry name" value="Xre_MbcA_ParS_C"/>
    <property type="match status" value="1"/>
</dbReference>
<reference evidence="3 4" key="1">
    <citation type="submission" date="2017-05" db="EMBL/GenBank/DDBJ databases">
        <title>Thiocyanate degradation by Thiohalobacter thiocyanaticus FOKN1.</title>
        <authorList>
            <person name="Oshiki M."/>
            <person name="Fukushima T."/>
            <person name="Kawano S."/>
            <person name="Nakagawa J."/>
        </authorList>
    </citation>
    <scope>NUCLEOTIDE SEQUENCE [LARGE SCALE GENOMIC DNA]</scope>
    <source>
        <strain evidence="3 4">FOKN1</strain>
    </source>
</reference>
<evidence type="ECO:0000313" key="4">
    <source>
        <dbReference type="Proteomes" id="UP000218765"/>
    </source>
</evidence>
<keyword evidence="4" id="KW-1185">Reference proteome</keyword>
<evidence type="ECO:0000259" key="2">
    <source>
        <dbReference type="PROSITE" id="PS51740"/>
    </source>
</evidence>
<accession>A0A1Z4VM29</accession>
<dbReference type="InterPro" id="IPR007159">
    <property type="entry name" value="SpoVT-AbrB_dom"/>
</dbReference>
<protein>
    <recommendedName>
        <fullName evidence="2">SpoVT-AbrB domain-containing protein</fullName>
    </recommendedName>
</protein>
<dbReference type="SUPFAM" id="SSF89447">
    <property type="entry name" value="AbrB/MazE/MraZ-like"/>
    <property type="match status" value="1"/>
</dbReference>
<dbReference type="InterPro" id="IPR037914">
    <property type="entry name" value="SpoVT-AbrB_sf"/>
</dbReference>